<protein>
    <submittedName>
        <fullName evidence="2">Uncharacterized protein</fullName>
    </submittedName>
</protein>
<dbReference type="EMBL" id="BAABIS010000001">
    <property type="protein sequence ID" value="GAA4866115.1"/>
    <property type="molecule type" value="Genomic_DNA"/>
</dbReference>
<name>A0ABP9E1X6_9ACTN</name>
<dbReference type="InterPro" id="IPR048142">
    <property type="entry name" value="QRL_CxxC_CxxC"/>
</dbReference>
<organism evidence="2 3">
    <name type="scientific">Kitasatospora terrestris</name>
    <dbReference type="NCBI Taxonomy" id="258051"/>
    <lineage>
        <taxon>Bacteria</taxon>
        <taxon>Bacillati</taxon>
        <taxon>Actinomycetota</taxon>
        <taxon>Actinomycetes</taxon>
        <taxon>Kitasatosporales</taxon>
        <taxon>Streptomycetaceae</taxon>
        <taxon>Kitasatospora</taxon>
    </lineage>
</organism>
<evidence type="ECO:0000256" key="1">
    <source>
        <dbReference type="SAM" id="MobiDB-lite"/>
    </source>
</evidence>
<sequence length="130" mass="14127">MSARHLDPTGERHGGMPTWAWGTAPAGLATRDQLRRRGLRPARGQQVVAQLEWASSKARRSGGIRTSNLYRLDEAVPVGPFTPGRARGLAAAMRVRRTCPTCRTEQAYCISTRLGECASCVAGPNPEVDR</sequence>
<gene>
    <name evidence="2" type="ORF">GCM10023235_50630</name>
</gene>
<dbReference type="Proteomes" id="UP001501752">
    <property type="component" value="Unassembled WGS sequence"/>
</dbReference>
<comment type="caution">
    <text evidence="2">The sequence shown here is derived from an EMBL/GenBank/DDBJ whole genome shotgun (WGS) entry which is preliminary data.</text>
</comment>
<feature type="region of interest" description="Disordered" evidence="1">
    <location>
        <begin position="1"/>
        <end position="23"/>
    </location>
</feature>
<reference evidence="3" key="1">
    <citation type="journal article" date="2019" name="Int. J. Syst. Evol. Microbiol.">
        <title>The Global Catalogue of Microorganisms (GCM) 10K type strain sequencing project: providing services to taxonomists for standard genome sequencing and annotation.</title>
        <authorList>
            <consortium name="The Broad Institute Genomics Platform"/>
            <consortium name="The Broad Institute Genome Sequencing Center for Infectious Disease"/>
            <person name="Wu L."/>
            <person name="Ma J."/>
        </authorList>
    </citation>
    <scope>NUCLEOTIDE SEQUENCE [LARGE SCALE GENOMIC DNA]</scope>
    <source>
        <strain evidence="3">JCM 13006</strain>
    </source>
</reference>
<keyword evidence="3" id="KW-1185">Reference proteome</keyword>
<dbReference type="RefSeq" id="WP_345699166.1">
    <property type="nucleotide sequence ID" value="NZ_BAABIS010000001.1"/>
</dbReference>
<feature type="compositionally biased region" description="Basic and acidic residues" evidence="1">
    <location>
        <begin position="1"/>
        <end position="14"/>
    </location>
</feature>
<dbReference type="NCBIfam" id="NF041638">
    <property type="entry name" value="QRL_CxxC_CxxC"/>
    <property type="match status" value="1"/>
</dbReference>
<evidence type="ECO:0000313" key="2">
    <source>
        <dbReference type="EMBL" id="GAA4866115.1"/>
    </source>
</evidence>
<evidence type="ECO:0000313" key="3">
    <source>
        <dbReference type="Proteomes" id="UP001501752"/>
    </source>
</evidence>
<accession>A0ABP9E1X6</accession>
<proteinExistence type="predicted"/>